<dbReference type="GO" id="GO:0000981">
    <property type="term" value="F:DNA-binding transcription factor activity, RNA polymerase II-specific"/>
    <property type="evidence" value="ECO:0007669"/>
    <property type="project" value="TreeGrafter"/>
</dbReference>
<dbReference type="OrthoDB" id="515401at2759"/>
<keyword evidence="5" id="KW-0539">Nucleus</keyword>
<comment type="caution">
    <text evidence="9">The sequence shown here is derived from an EMBL/GenBank/DDBJ whole genome shotgun (WGS) entry which is preliminary data.</text>
</comment>
<dbReference type="GO" id="GO:0008270">
    <property type="term" value="F:zinc ion binding"/>
    <property type="evidence" value="ECO:0007669"/>
    <property type="project" value="UniProtKB-KW"/>
</dbReference>
<evidence type="ECO:0000256" key="6">
    <source>
        <dbReference type="PROSITE-ProRule" id="PRU00094"/>
    </source>
</evidence>
<dbReference type="PANTHER" id="PTHR10071:SF281">
    <property type="entry name" value="BOX A-BINDING FACTOR-RELATED"/>
    <property type="match status" value="1"/>
</dbReference>
<evidence type="ECO:0000256" key="2">
    <source>
        <dbReference type="ARBA" id="ARBA00022723"/>
    </source>
</evidence>
<dbReference type="GO" id="GO:0005634">
    <property type="term" value="C:nucleus"/>
    <property type="evidence" value="ECO:0007669"/>
    <property type="project" value="UniProtKB-SubCell"/>
</dbReference>
<evidence type="ECO:0000256" key="7">
    <source>
        <dbReference type="SAM" id="MobiDB-lite"/>
    </source>
</evidence>
<dbReference type="Proteomes" id="UP000439903">
    <property type="component" value="Unassembled WGS sequence"/>
</dbReference>
<dbReference type="GO" id="GO:0000122">
    <property type="term" value="P:negative regulation of transcription by RNA polymerase II"/>
    <property type="evidence" value="ECO:0007669"/>
    <property type="project" value="TreeGrafter"/>
</dbReference>
<organism evidence="9 10">
    <name type="scientific">Gigaspora margarita</name>
    <dbReference type="NCBI Taxonomy" id="4874"/>
    <lineage>
        <taxon>Eukaryota</taxon>
        <taxon>Fungi</taxon>
        <taxon>Fungi incertae sedis</taxon>
        <taxon>Mucoromycota</taxon>
        <taxon>Glomeromycotina</taxon>
        <taxon>Glomeromycetes</taxon>
        <taxon>Diversisporales</taxon>
        <taxon>Gigasporaceae</taxon>
        <taxon>Gigaspora</taxon>
    </lineage>
</organism>
<feature type="compositionally biased region" description="Polar residues" evidence="7">
    <location>
        <begin position="1"/>
        <end position="25"/>
    </location>
</feature>
<dbReference type="PROSITE" id="PS50114">
    <property type="entry name" value="GATA_ZN_FINGER_2"/>
    <property type="match status" value="2"/>
</dbReference>
<evidence type="ECO:0000313" key="10">
    <source>
        <dbReference type="Proteomes" id="UP000439903"/>
    </source>
</evidence>
<keyword evidence="10" id="KW-1185">Reference proteome</keyword>
<evidence type="ECO:0000256" key="4">
    <source>
        <dbReference type="ARBA" id="ARBA00022833"/>
    </source>
</evidence>
<feature type="region of interest" description="Disordered" evidence="7">
    <location>
        <begin position="1"/>
        <end position="51"/>
    </location>
</feature>
<dbReference type="Pfam" id="PF00320">
    <property type="entry name" value="GATA"/>
    <property type="match status" value="2"/>
</dbReference>
<proteinExistence type="predicted"/>
<evidence type="ECO:0000313" key="9">
    <source>
        <dbReference type="EMBL" id="KAF0388836.1"/>
    </source>
</evidence>
<sequence length="417" mass="46728">MSKTIVNDSFSTNEQPSCSTTTENLYTERSDQDYKPPRWSEESVDYQKNENELTTPEIISPIYDENIVVTPPIDSSDSPTKEFSNGTSICLLNCTSLTLADTNIEPSDNTTTTTTTLENGDSDNYFDTSINQSALNDRTYFSNYYQYIPHSSIQQTSNNQTTLNNGGYMINTGPRIDPSLLNYDQNLTIQNPNNYGQTYANMSVTNNSISNPTLYWNDTQITRSLPTHFYGTFPTNSTIGYDHLTQQFINNGRSPNSAAALVTDYMILNDSLHNTKGKKKRGRKPETEYSHIMPIHSPASTDGIRQGEIAQCSNCGVRDTPAWRRDLQGVALLCNACGLYLKNKGIHRPTELAPDGTVRLMRTQRPEPEFTCNNCGTRNTPCWRGPEGQKLCNKCGLFLKQHGYARPPSPTMIAKYN</sequence>
<evidence type="ECO:0000256" key="3">
    <source>
        <dbReference type="ARBA" id="ARBA00022771"/>
    </source>
</evidence>
<dbReference type="Gene3D" id="3.30.50.10">
    <property type="entry name" value="Erythroid Transcription Factor GATA-1, subunit A"/>
    <property type="match status" value="2"/>
</dbReference>
<reference evidence="9 10" key="1">
    <citation type="journal article" date="2019" name="Environ. Microbiol.">
        <title>At the nexus of three kingdoms: the genome of the mycorrhizal fungus Gigaspora margarita provides insights into plant, endobacterial and fungal interactions.</title>
        <authorList>
            <person name="Venice F."/>
            <person name="Ghignone S."/>
            <person name="Salvioli di Fossalunga A."/>
            <person name="Amselem J."/>
            <person name="Novero M."/>
            <person name="Xianan X."/>
            <person name="Sedzielewska Toro K."/>
            <person name="Morin E."/>
            <person name="Lipzen A."/>
            <person name="Grigoriev I.V."/>
            <person name="Henrissat B."/>
            <person name="Martin F.M."/>
            <person name="Bonfante P."/>
        </authorList>
    </citation>
    <scope>NUCLEOTIDE SEQUENCE [LARGE SCALE GENOMIC DNA]</scope>
    <source>
        <strain evidence="9 10">BEG34</strain>
    </source>
</reference>
<dbReference type="InterPro" id="IPR000679">
    <property type="entry name" value="Znf_GATA"/>
</dbReference>
<dbReference type="PROSITE" id="PS00344">
    <property type="entry name" value="GATA_ZN_FINGER_1"/>
    <property type="match status" value="1"/>
</dbReference>
<dbReference type="PANTHER" id="PTHR10071">
    <property type="entry name" value="TRANSCRIPTION FACTOR GATA FAMILY MEMBER"/>
    <property type="match status" value="1"/>
</dbReference>
<dbReference type="GO" id="GO:0045944">
    <property type="term" value="P:positive regulation of transcription by RNA polymerase II"/>
    <property type="evidence" value="ECO:0007669"/>
    <property type="project" value="TreeGrafter"/>
</dbReference>
<dbReference type="InterPro" id="IPR013088">
    <property type="entry name" value="Znf_NHR/GATA"/>
</dbReference>
<dbReference type="SMART" id="SM00401">
    <property type="entry name" value="ZnF_GATA"/>
    <property type="match status" value="2"/>
</dbReference>
<dbReference type="CDD" id="cd00202">
    <property type="entry name" value="ZnF_GATA"/>
    <property type="match status" value="2"/>
</dbReference>
<evidence type="ECO:0000259" key="8">
    <source>
        <dbReference type="PROSITE" id="PS50114"/>
    </source>
</evidence>
<keyword evidence="2" id="KW-0479">Metal-binding</keyword>
<gene>
    <name evidence="9" type="ORF">F8M41_010983</name>
</gene>
<protein>
    <submittedName>
        <fullName evidence="9">GATA-4/5/6 transcription factor</fullName>
    </submittedName>
</protein>
<evidence type="ECO:0000256" key="5">
    <source>
        <dbReference type="ARBA" id="ARBA00023242"/>
    </source>
</evidence>
<keyword evidence="3 6" id="KW-0863">Zinc-finger</keyword>
<name>A0A8H3X0Q9_GIGMA</name>
<dbReference type="EMBL" id="WTPW01002262">
    <property type="protein sequence ID" value="KAF0388836.1"/>
    <property type="molecule type" value="Genomic_DNA"/>
</dbReference>
<feature type="compositionally biased region" description="Basic and acidic residues" evidence="7">
    <location>
        <begin position="26"/>
        <end position="51"/>
    </location>
</feature>
<keyword evidence="4" id="KW-0862">Zinc</keyword>
<feature type="domain" description="GATA-type" evidence="8">
    <location>
        <begin position="366"/>
        <end position="407"/>
    </location>
</feature>
<feature type="domain" description="GATA-type" evidence="8">
    <location>
        <begin position="306"/>
        <end position="362"/>
    </location>
</feature>
<dbReference type="GO" id="GO:0000978">
    <property type="term" value="F:RNA polymerase II cis-regulatory region sequence-specific DNA binding"/>
    <property type="evidence" value="ECO:0007669"/>
    <property type="project" value="TreeGrafter"/>
</dbReference>
<dbReference type="SUPFAM" id="SSF57716">
    <property type="entry name" value="Glucocorticoid receptor-like (DNA-binding domain)"/>
    <property type="match status" value="2"/>
</dbReference>
<accession>A0A8H3X0Q9</accession>
<dbReference type="InterPro" id="IPR039355">
    <property type="entry name" value="Transcription_factor_GATA"/>
</dbReference>
<evidence type="ECO:0000256" key="1">
    <source>
        <dbReference type="ARBA" id="ARBA00004123"/>
    </source>
</evidence>
<dbReference type="AlphaFoldDB" id="A0A8H3X0Q9"/>
<comment type="subcellular location">
    <subcellularLocation>
        <location evidence="1">Nucleus</location>
    </subcellularLocation>
</comment>